<dbReference type="RefSeq" id="WP_084284361.1">
    <property type="nucleotide sequence ID" value="NZ_FWXJ01000011.1"/>
</dbReference>
<reference evidence="1 2" key="1">
    <citation type="submission" date="2017-04" db="EMBL/GenBank/DDBJ databases">
        <authorList>
            <person name="Afonso C.L."/>
            <person name="Miller P.J."/>
            <person name="Scott M.A."/>
            <person name="Spackman E."/>
            <person name="Goraichik I."/>
            <person name="Dimitrov K.M."/>
            <person name="Suarez D.L."/>
            <person name="Swayne D.E."/>
        </authorList>
    </citation>
    <scope>NUCLEOTIDE SEQUENCE [LARGE SCALE GENOMIC DNA]</scope>
    <source>
        <strain evidence="1 2">VK13</strain>
    </source>
</reference>
<sequence>MIKIYSSTAFKSILPTLLNEFEKQNGISTSVDFGTSNNILDRLHQGESADLMILTHEAINTLIDTGYCKKGTLKDLCKTSIGLAIAAEASTPNIQTTEDFVQAILATSSIAFTTKGASGVYFRGLIERLNVLDQIIPKAITPEGGLVAELILAGKAQMAIQLISELKAVPEVQLVGPLPPEINQTTVFTAGIGIHSVQTEVLEKLCAFLTNSSNQTLLIEKGLHPI</sequence>
<name>A0A1W2B1T2_9BURK</name>
<organism evidence="1 2">
    <name type="scientific">Polynucleobacter kasalickyi</name>
    <dbReference type="NCBI Taxonomy" id="1938817"/>
    <lineage>
        <taxon>Bacteria</taxon>
        <taxon>Pseudomonadati</taxon>
        <taxon>Pseudomonadota</taxon>
        <taxon>Betaproteobacteria</taxon>
        <taxon>Burkholderiales</taxon>
        <taxon>Burkholderiaceae</taxon>
        <taxon>Polynucleobacter</taxon>
    </lineage>
</organism>
<dbReference type="InterPro" id="IPR050682">
    <property type="entry name" value="ModA/WtpA"/>
</dbReference>
<dbReference type="GO" id="GO:0030973">
    <property type="term" value="F:molybdate ion binding"/>
    <property type="evidence" value="ECO:0007669"/>
    <property type="project" value="TreeGrafter"/>
</dbReference>
<dbReference type="OrthoDB" id="8216219at2"/>
<evidence type="ECO:0000313" key="1">
    <source>
        <dbReference type="EMBL" id="SMC66945.1"/>
    </source>
</evidence>
<evidence type="ECO:0000313" key="2">
    <source>
        <dbReference type="Proteomes" id="UP000192708"/>
    </source>
</evidence>
<gene>
    <name evidence="1" type="ORF">SAMN06296008_11147</name>
</gene>
<dbReference type="PANTHER" id="PTHR30632">
    <property type="entry name" value="MOLYBDATE-BINDING PERIPLASMIC PROTEIN"/>
    <property type="match status" value="1"/>
</dbReference>
<dbReference type="STRING" id="1938817.SAMN06296008_11147"/>
<dbReference type="PANTHER" id="PTHR30632:SF11">
    <property type="entry name" value="BLR4797 PROTEIN"/>
    <property type="match status" value="1"/>
</dbReference>
<accession>A0A1W2B1T2</accession>
<protein>
    <submittedName>
        <fullName evidence="1">Molybdate transport system substrate-binding protein</fullName>
    </submittedName>
</protein>
<dbReference type="AlphaFoldDB" id="A0A1W2B1T2"/>
<dbReference type="GO" id="GO:0015689">
    <property type="term" value="P:molybdate ion transport"/>
    <property type="evidence" value="ECO:0007669"/>
    <property type="project" value="TreeGrafter"/>
</dbReference>
<dbReference type="Proteomes" id="UP000192708">
    <property type="component" value="Unassembled WGS sequence"/>
</dbReference>
<dbReference type="EMBL" id="FWXJ01000011">
    <property type="protein sequence ID" value="SMC66945.1"/>
    <property type="molecule type" value="Genomic_DNA"/>
</dbReference>
<keyword evidence="2" id="KW-1185">Reference proteome</keyword>
<dbReference type="Gene3D" id="3.40.190.10">
    <property type="entry name" value="Periplasmic binding protein-like II"/>
    <property type="match status" value="2"/>
</dbReference>
<proteinExistence type="predicted"/>
<dbReference type="SUPFAM" id="SSF53850">
    <property type="entry name" value="Periplasmic binding protein-like II"/>
    <property type="match status" value="1"/>
</dbReference>
<dbReference type="Pfam" id="PF13531">
    <property type="entry name" value="SBP_bac_11"/>
    <property type="match status" value="1"/>
</dbReference>